<sequence>MSGAAAPLGNPLAGAVPALRSFRTRVDQAQSGVRSLAQRVTGAAADLDRVAAPAAQGATAVQQIKTNADTAARSVTRTGQTATTAASGIKSTATRVSSAKKALGRLNTGLGGVFAVVGTLIAASGVLGGLLDTFGTAMTIGSGVMIIINAVTRANPLGFVAGILLPLAGWLLDVALNSETGQRLMDQLATLILKYVQSYLTILGPVLKLIASAVNTYVTGYLTLITTTLSVLGTVIGTGFAVLKALTTGDTRALSGKVSAIWSGLKNAVKPVLNWITKDIPAGFTRIKNATTNTLRAMGQFVTTGAQTVAGVVKGPIEGLVAFANWVVDGLNKLSFSILGKKFGVHLSKIPMLAEGGIAVPGARTGKVLSLTALDRQRTLAARNRTPRHTQPTYHISEFHETHGTGPHGTATDLLFLAKAHAGARA</sequence>
<protein>
    <submittedName>
        <fullName evidence="2">Tape-measure protein</fullName>
    </submittedName>
</protein>
<dbReference type="EMBL" id="CP163431">
    <property type="protein sequence ID" value="XDP99026.1"/>
    <property type="molecule type" value="Genomic_DNA"/>
</dbReference>
<name>A0AB39LY61_9ACTN</name>
<feature type="transmembrane region" description="Helical" evidence="1">
    <location>
        <begin position="221"/>
        <end position="243"/>
    </location>
</feature>
<feature type="transmembrane region" description="Helical" evidence="1">
    <location>
        <begin position="196"/>
        <end position="214"/>
    </location>
</feature>
<feature type="transmembrane region" description="Helical" evidence="1">
    <location>
        <begin position="106"/>
        <end position="127"/>
    </location>
</feature>
<organism evidence="2">
    <name type="scientific">Streptomyces sp. R08</name>
    <dbReference type="NCBI Taxonomy" id="3238624"/>
    <lineage>
        <taxon>Bacteria</taxon>
        <taxon>Bacillati</taxon>
        <taxon>Actinomycetota</taxon>
        <taxon>Actinomycetes</taxon>
        <taxon>Kitasatosporales</taxon>
        <taxon>Streptomycetaceae</taxon>
        <taxon>Streptomyces</taxon>
    </lineage>
</organism>
<proteinExistence type="predicted"/>
<gene>
    <name evidence="2" type="ORF">AB5J58_01940</name>
</gene>
<reference evidence="2" key="1">
    <citation type="submission" date="2024-07" db="EMBL/GenBank/DDBJ databases">
        <authorList>
            <person name="Yu S.T."/>
        </authorList>
    </citation>
    <scope>NUCLEOTIDE SEQUENCE</scope>
    <source>
        <strain evidence="2">R08</strain>
    </source>
</reference>
<evidence type="ECO:0000313" key="2">
    <source>
        <dbReference type="EMBL" id="XDP99026.1"/>
    </source>
</evidence>
<dbReference type="RefSeq" id="WP_369186296.1">
    <property type="nucleotide sequence ID" value="NZ_CP163431.1"/>
</dbReference>
<accession>A0AB39LY61</accession>
<keyword evidence="1" id="KW-0812">Transmembrane</keyword>
<keyword evidence="1" id="KW-0472">Membrane</keyword>
<evidence type="ECO:0000256" key="1">
    <source>
        <dbReference type="SAM" id="Phobius"/>
    </source>
</evidence>
<feature type="transmembrane region" description="Helical" evidence="1">
    <location>
        <begin position="133"/>
        <end position="151"/>
    </location>
</feature>
<dbReference type="AlphaFoldDB" id="A0AB39LY61"/>
<feature type="transmembrane region" description="Helical" evidence="1">
    <location>
        <begin position="158"/>
        <end position="176"/>
    </location>
</feature>
<keyword evidence="1" id="KW-1133">Transmembrane helix</keyword>